<accession>A0A6A5ZFC0</accession>
<reference evidence="1" key="1">
    <citation type="journal article" date="2020" name="Stud. Mycol.">
        <title>101 Dothideomycetes genomes: a test case for predicting lifestyles and emergence of pathogens.</title>
        <authorList>
            <person name="Haridas S."/>
            <person name="Albert R."/>
            <person name="Binder M."/>
            <person name="Bloem J."/>
            <person name="Labutti K."/>
            <person name="Salamov A."/>
            <person name="Andreopoulos B."/>
            <person name="Baker S."/>
            <person name="Barry K."/>
            <person name="Bills G."/>
            <person name="Bluhm B."/>
            <person name="Cannon C."/>
            <person name="Castanera R."/>
            <person name="Culley D."/>
            <person name="Daum C."/>
            <person name="Ezra D."/>
            <person name="Gonzalez J."/>
            <person name="Henrissat B."/>
            <person name="Kuo A."/>
            <person name="Liang C."/>
            <person name="Lipzen A."/>
            <person name="Lutzoni F."/>
            <person name="Magnuson J."/>
            <person name="Mondo S."/>
            <person name="Nolan M."/>
            <person name="Ohm R."/>
            <person name="Pangilinan J."/>
            <person name="Park H.-J."/>
            <person name="Ramirez L."/>
            <person name="Alfaro M."/>
            <person name="Sun H."/>
            <person name="Tritt A."/>
            <person name="Yoshinaga Y."/>
            <person name="Zwiers L.-H."/>
            <person name="Turgeon B."/>
            <person name="Goodwin S."/>
            <person name="Spatafora J."/>
            <person name="Crous P."/>
            <person name="Grigoriev I."/>
        </authorList>
    </citation>
    <scope>NUCLEOTIDE SEQUENCE</scope>
    <source>
        <strain evidence="1">CBS 627.86</strain>
    </source>
</reference>
<dbReference type="OrthoDB" id="3886018at2759"/>
<proteinExistence type="predicted"/>
<evidence type="ECO:0000313" key="2">
    <source>
        <dbReference type="Proteomes" id="UP000799770"/>
    </source>
</evidence>
<dbReference type="AlphaFoldDB" id="A0A6A5ZFC0"/>
<organism evidence="1 2">
    <name type="scientific">Lophiotrema nucula</name>
    <dbReference type="NCBI Taxonomy" id="690887"/>
    <lineage>
        <taxon>Eukaryota</taxon>
        <taxon>Fungi</taxon>
        <taxon>Dikarya</taxon>
        <taxon>Ascomycota</taxon>
        <taxon>Pezizomycotina</taxon>
        <taxon>Dothideomycetes</taxon>
        <taxon>Pleosporomycetidae</taxon>
        <taxon>Pleosporales</taxon>
        <taxon>Lophiotremataceae</taxon>
        <taxon>Lophiotrema</taxon>
    </lineage>
</organism>
<sequence length="313" mass="35043">MTSITRCAALSRPSSEDLNSLIRSFASINVSSGAGSDADTKAISKRIWRFDPASTVPTGDDSPSFNDASTYLVAVFNGHENNDFGPPGGLSTTNPPDERAYSQQAEFGNNKFQFMTGGIHGCTTITLVSNRAVWMAHFWETYSMRIREDKKDCTKENSDEPVDHPVVVERILEFIRGNAVPNPAPNFLKPYLTPEGPFIQVDLFNRQDTDETKLFISTPTALGVPITRSRFQYRYPLRIKKMAEAVAERIGLTPEVDLIPYQALDYSDPQQFSQAGTNARGHHLFQFDPDSDGNGQRAWRLFAEHRYRVKNVP</sequence>
<dbReference type="EMBL" id="ML977318">
    <property type="protein sequence ID" value="KAF2117936.1"/>
    <property type="molecule type" value="Genomic_DNA"/>
</dbReference>
<gene>
    <name evidence="1" type="ORF">BDV96DRAFT_644273</name>
</gene>
<keyword evidence="2" id="KW-1185">Reference proteome</keyword>
<name>A0A6A5ZFC0_9PLEO</name>
<dbReference type="Proteomes" id="UP000799770">
    <property type="component" value="Unassembled WGS sequence"/>
</dbReference>
<evidence type="ECO:0000313" key="1">
    <source>
        <dbReference type="EMBL" id="KAF2117936.1"/>
    </source>
</evidence>
<protein>
    <submittedName>
        <fullName evidence="1">Uncharacterized protein</fullName>
    </submittedName>
</protein>